<keyword evidence="2" id="KW-0472">Membrane</keyword>
<evidence type="ECO:0000256" key="2">
    <source>
        <dbReference type="SAM" id="Phobius"/>
    </source>
</evidence>
<dbReference type="AlphaFoldDB" id="A0A5R8KEU2"/>
<protein>
    <recommendedName>
        <fullName evidence="6">Mechanosensitive ion channel</fullName>
    </recommendedName>
</protein>
<feature type="compositionally biased region" description="Polar residues" evidence="1">
    <location>
        <begin position="565"/>
        <end position="574"/>
    </location>
</feature>
<comment type="caution">
    <text evidence="4">The sequence shown here is derived from an EMBL/GenBank/DDBJ whole genome shotgun (WGS) entry which is preliminary data.</text>
</comment>
<keyword evidence="5" id="KW-1185">Reference proteome</keyword>
<dbReference type="Proteomes" id="UP000306196">
    <property type="component" value="Unassembled WGS sequence"/>
</dbReference>
<dbReference type="SUPFAM" id="SSF82689">
    <property type="entry name" value="Mechanosensitive channel protein MscS (YggB), C-terminal domain"/>
    <property type="match status" value="1"/>
</dbReference>
<keyword evidence="2" id="KW-1133">Transmembrane helix</keyword>
<evidence type="ECO:0000256" key="1">
    <source>
        <dbReference type="SAM" id="MobiDB-lite"/>
    </source>
</evidence>
<proteinExistence type="predicted"/>
<feature type="region of interest" description="Disordered" evidence="1">
    <location>
        <begin position="565"/>
        <end position="588"/>
    </location>
</feature>
<keyword evidence="3" id="KW-0732">Signal</keyword>
<organism evidence="4 5">
    <name type="scientific">Phragmitibacter flavus</name>
    <dbReference type="NCBI Taxonomy" id="2576071"/>
    <lineage>
        <taxon>Bacteria</taxon>
        <taxon>Pseudomonadati</taxon>
        <taxon>Verrucomicrobiota</taxon>
        <taxon>Verrucomicrobiia</taxon>
        <taxon>Verrucomicrobiales</taxon>
        <taxon>Verrucomicrobiaceae</taxon>
        <taxon>Phragmitibacter</taxon>
    </lineage>
</organism>
<accession>A0A5R8KEU2</accession>
<evidence type="ECO:0000256" key="3">
    <source>
        <dbReference type="SAM" id="SignalP"/>
    </source>
</evidence>
<feature type="transmembrane region" description="Helical" evidence="2">
    <location>
        <begin position="289"/>
        <end position="308"/>
    </location>
</feature>
<sequence>MTGRHLLIPLLLILLSPFLPAQTEIVPPSAPATTTSSTTETLLTLHDNYQNIVRQLSDLRKRAAAEKDPTVKTDLETQITNLDKRRLELERDFMQIASGISDQDYNGTSEPTTPPTVQEEFQSLITPLIGDLRELTKRPRAMEALQQQIAIQDDRSTQAQAALLHIENLIGEIKQRNSANATPANQKALLDLLNKGTQTWQSRLEEATDRAKVLRYQLTELRKTGADFWGQIALSARDAVFARGLNILLALLTFIIVLAVLRAIYFYIMKYLPFRQYQRLSFAARLLDVLHQGVSIVLAFLAALLILYARGDWLLGSLAVLTLIGLILAAKSGLTNYMEQVRMLLNLGAVREGERVFINGVPWKVGRINLFTQLTNPAIGGPGVRLPLEQLMEMTSRVSTKDETWFPCKKGEWILINGTDLAKVIALGPDYVELDVRGGQHRWIATADFMKLDATSLHNGFAVSTTFGIDYSHQKDATTTIPNILKEEITAGLLKQVDPAHLVVVVVEFKSASESSLDYILVARFTGDQADNYPALQRALQRLAVDSCNQHGWAIPFPQMVMHQVQDSPETQNRPPALGKDASAGKRR</sequence>
<dbReference type="OrthoDB" id="183991at2"/>
<dbReference type="InterPro" id="IPR011066">
    <property type="entry name" value="MscS_channel_C_sf"/>
</dbReference>
<name>A0A5R8KEU2_9BACT</name>
<reference evidence="4 5" key="1">
    <citation type="submission" date="2019-05" db="EMBL/GenBank/DDBJ databases">
        <title>Verrucobacter flavum gen. nov., sp. nov. a new member of the family Verrucomicrobiaceae.</title>
        <authorList>
            <person name="Szuroczki S."/>
            <person name="Abbaszade G."/>
            <person name="Szabo A."/>
            <person name="Felfoldi T."/>
            <person name="Schumann P."/>
            <person name="Boka K."/>
            <person name="Keki Z."/>
            <person name="Toumi M."/>
            <person name="Toth E."/>
        </authorList>
    </citation>
    <scope>NUCLEOTIDE SEQUENCE [LARGE SCALE GENOMIC DNA]</scope>
    <source>
        <strain evidence="4 5">MG-N-17</strain>
    </source>
</reference>
<dbReference type="GO" id="GO:0016020">
    <property type="term" value="C:membrane"/>
    <property type="evidence" value="ECO:0007669"/>
    <property type="project" value="InterPro"/>
</dbReference>
<dbReference type="EMBL" id="VAUV01000007">
    <property type="protein sequence ID" value="TLD70812.1"/>
    <property type="molecule type" value="Genomic_DNA"/>
</dbReference>
<evidence type="ECO:0008006" key="6">
    <source>
        <dbReference type="Google" id="ProtNLM"/>
    </source>
</evidence>
<evidence type="ECO:0000313" key="4">
    <source>
        <dbReference type="EMBL" id="TLD70812.1"/>
    </source>
</evidence>
<gene>
    <name evidence="4" type="ORF">FEM03_10915</name>
</gene>
<feature type="transmembrane region" description="Helical" evidence="2">
    <location>
        <begin position="247"/>
        <end position="268"/>
    </location>
</feature>
<evidence type="ECO:0000313" key="5">
    <source>
        <dbReference type="Proteomes" id="UP000306196"/>
    </source>
</evidence>
<feature type="transmembrane region" description="Helical" evidence="2">
    <location>
        <begin position="314"/>
        <end position="334"/>
    </location>
</feature>
<feature type="signal peptide" evidence="3">
    <location>
        <begin position="1"/>
        <end position="21"/>
    </location>
</feature>
<dbReference type="RefSeq" id="WP_138086282.1">
    <property type="nucleotide sequence ID" value="NZ_VAUV01000007.1"/>
</dbReference>
<keyword evidence="2" id="KW-0812">Transmembrane</keyword>
<feature type="chain" id="PRO_5024468235" description="Mechanosensitive ion channel" evidence="3">
    <location>
        <begin position="22"/>
        <end position="588"/>
    </location>
</feature>